<comment type="catalytic activity">
    <reaction evidence="1">
        <text>2-phosphoglycolate + H2O = glycolate + phosphate</text>
        <dbReference type="Rhea" id="RHEA:14369"/>
        <dbReference type="ChEBI" id="CHEBI:15377"/>
        <dbReference type="ChEBI" id="CHEBI:29805"/>
        <dbReference type="ChEBI" id="CHEBI:43474"/>
        <dbReference type="ChEBI" id="CHEBI:58033"/>
        <dbReference type="EC" id="3.1.3.18"/>
    </reaction>
</comment>
<organism evidence="5 6">
    <name type="scientific">Aureimonas fodinaquatilis</name>
    <dbReference type="NCBI Taxonomy" id="2565783"/>
    <lineage>
        <taxon>Bacteria</taxon>
        <taxon>Pseudomonadati</taxon>
        <taxon>Pseudomonadota</taxon>
        <taxon>Alphaproteobacteria</taxon>
        <taxon>Hyphomicrobiales</taxon>
        <taxon>Aurantimonadaceae</taxon>
        <taxon>Aureimonas</taxon>
    </lineage>
</organism>
<evidence type="ECO:0000256" key="3">
    <source>
        <dbReference type="ARBA" id="ARBA00006171"/>
    </source>
</evidence>
<dbReference type="GO" id="GO:0008967">
    <property type="term" value="F:phosphoglycolate phosphatase activity"/>
    <property type="evidence" value="ECO:0007669"/>
    <property type="project" value="UniProtKB-EC"/>
</dbReference>
<dbReference type="EC" id="3.1.3.18" evidence="4"/>
<reference evidence="5 6" key="1">
    <citation type="submission" date="2019-08" db="EMBL/GenBank/DDBJ databases">
        <title>Aureimonas fodiniaquatilis sp. nov., isolated from a coal mine wastewater.</title>
        <authorList>
            <person name="Kim W."/>
        </authorList>
    </citation>
    <scope>NUCLEOTIDE SEQUENCE [LARGE SCALE GENOMIC DNA]</scope>
    <source>
        <strain evidence="5 6">CAU 1482</strain>
    </source>
</reference>
<accession>A0A5B0DVT0</accession>
<evidence type="ECO:0000313" key="6">
    <source>
        <dbReference type="Proteomes" id="UP000324738"/>
    </source>
</evidence>
<dbReference type="OrthoDB" id="9793014at2"/>
<dbReference type="Pfam" id="PF13419">
    <property type="entry name" value="HAD_2"/>
    <property type="match status" value="1"/>
</dbReference>
<dbReference type="Proteomes" id="UP000324738">
    <property type="component" value="Unassembled WGS sequence"/>
</dbReference>
<dbReference type="PANTHER" id="PTHR43434">
    <property type="entry name" value="PHOSPHOGLYCOLATE PHOSPHATASE"/>
    <property type="match status" value="1"/>
</dbReference>
<dbReference type="InterPro" id="IPR050155">
    <property type="entry name" value="HAD-like_hydrolase_sf"/>
</dbReference>
<keyword evidence="5" id="KW-0378">Hydrolase</keyword>
<dbReference type="PANTHER" id="PTHR43434:SF1">
    <property type="entry name" value="PHOSPHOGLYCOLATE PHOSPHATASE"/>
    <property type="match status" value="1"/>
</dbReference>
<evidence type="ECO:0000256" key="2">
    <source>
        <dbReference type="ARBA" id="ARBA00004818"/>
    </source>
</evidence>
<sequence>MPRLMRGMSALQSTDFKHGIRPIAVFDLDGTLVDTAPDLTASLNHCLHLHGMAPVCIETVRPFAGHGSRAMLRAAYGWANTELPEDMLERHVENFLTYYEANIAVGSTAFPGAVEALDRLSQAGFTLAVCTNKSERLAKVLLDSLGLSTRFAAICGYDSFPARKPDPRHLGGTIAQAGAEHSSSVMIGDTVTDMEAARNLGIASVLMSFGYDANEQARAMATKILPTYDDLTAKLLLELMDSAGSGS</sequence>
<evidence type="ECO:0000256" key="4">
    <source>
        <dbReference type="ARBA" id="ARBA00013078"/>
    </source>
</evidence>
<gene>
    <name evidence="5" type="ORF">FPY71_08845</name>
</gene>
<dbReference type="EMBL" id="VTWH01000002">
    <property type="protein sequence ID" value="KAA0970596.1"/>
    <property type="molecule type" value="Genomic_DNA"/>
</dbReference>
<dbReference type="InterPro" id="IPR036412">
    <property type="entry name" value="HAD-like_sf"/>
</dbReference>
<comment type="pathway">
    <text evidence="2">Organic acid metabolism; glycolate biosynthesis; glycolate from 2-phosphoglycolate: step 1/1.</text>
</comment>
<proteinExistence type="inferred from homology"/>
<dbReference type="SUPFAM" id="SSF56784">
    <property type="entry name" value="HAD-like"/>
    <property type="match status" value="1"/>
</dbReference>
<dbReference type="SFLD" id="SFLDG01129">
    <property type="entry name" value="C1.5:_HAD__Beta-PGM__Phosphata"/>
    <property type="match status" value="1"/>
</dbReference>
<comment type="similarity">
    <text evidence="3">Belongs to the HAD-like hydrolase superfamily. CbbY/CbbZ/Gph/YieH family.</text>
</comment>
<dbReference type="PRINTS" id="PR00413">
    <property type="entry name" value="HADHALOGNASE"/>
</dbReference>
<dbReference type="SFLD" id="SFLDS00003">
    <property type="entry name" value="Haloacid_Dehalogenase"/>
    <property type="match status" value="1"/>
</dbReference>
<dbReference type="InterPro" id="IPR023198">
    <property type="entry name" value="PGP-like_dom2"/>
</dbReference>
<dbReference type="InterPro" id="IPR041492">
    <property type="entry name" value="HAD_2"/>
</dbReference>
<evidence type="ECO:0000256" key="1">
    <source>
        <dbReference type="ARBA" id="ARBA00000830"/>
    </source>
</evidence>
<dbReference type="GO" id="GO:0005829">
    <property type="term" value="C:cytosol"/>
    <property type="evidence" value="ECO:0007669"/>
    <property type="project" value="TreeGrafter"/>
</dbReference>
<name>A0A5B0DVT0_9HYPH</name>
<comment type="caution">
    <text evidence="5">The sequence shown here is derived from an EMBL/GenBank/DDBJ whole genome shotgun (WGS) entry which is preliminary data.</text>
</comment>
<evidence type="ECO:0000313" key="5">
    <source>
        <dbReference type="EMBL" id="KAA0970596.1"/>
    </source>
</evidence>
<dbReference type="SFLD" id="SFLDG01135">
    <property type="entry name" value="C1.5.6:_HAD__Beta-PGM__Phospha"/>
    <property type="match status" value="1"/>
</dbReference>
<dbReference type="InterPro" id="IPR006439">
    <property type="entry name" value="HAD-SF_hydro_IA"/>
</dbReference>
<dbReference type="InterPro" id="IPR023214">
    <property type="entry name" value="HAD_sf"/>
</dbReference>
<dbReference type="GO" id="GO:0006281">
    <property type="term" value="P:DNA repair"/>
    <property type="evidence" value="ECO:0007669"/>
    <property type="project" value="TreeGrafter"/>
</dbReference>
<dbReference type="Gene3D" id="1.10.150.240">
    <property type="entry name" value="Putative phosphatase, domain 2"/>
    <property type="match status" value="1"/>
</dbReference>
<keyword evidence="6" id="KW-1185">Reference proteome</keyword>
<protein>
    <recommendedName>
        <fullName evidence="4">phosphoglycolate phosphatase</fullName>
        <ecNumber evidence="4">3.1.3.18</ecNumber>
    </recommendedName>
</protein>
<dbReference type="NCBIfam" id="TIGR01549">
    <property type="entry name" value="HAD-SF-IA-v1"/>
    <property type="match status" value="1"/>
</dbReference>
<dbReference type="AlphaFoldDB" id="A0A5B0DVT0"/>
<dbReference type="Gene3D" id="3.40.50.1000">
    <property type="entry name" value="HAD superfamily/HAD-like"/>
    <property type="match status" value="1"/>
</dbReference>